<evidence type="ECO:0000256" key="1">
    <source>
        <dbReference type="ARBA" id="ARBA00010641"/>
    </source>
</evidence>
<name>A0A5P2DCV2_STRVZ</name>
<dbReference type="GO" id="GO:0006352">
    <property type="term" value="P:DNA-templated transcription initiation"/>
    <property type="evidence" value="ECO:0007669"/>
    <property type="project" value="InterPro"/>
</dbReference>
<dbReference type="NCBIfam" id="TIGR02983">
    <property type="entry name" value="SigE-fam_strep"/>
    <property type="match status" value="1"/>
</dbReference>
<dbReference type="InterPro" id="IPR036388">
    <property type="entry name" value="WH-like_DNA-bd_sf"/>
</dbReference>
<evidence type="ECO:0000256" key="5">
    <source>
        <dbReference type="ARBA" id="ARBA00023163"/>
    </source>
</evidence>
<dbReference type="Pfam" id="PF08281">
    <property type="entry name" value="Sigma70_r4_2"/>
    <property type="match status" value="1"/>
</dbReference>
<keyword evidence="5" id="KW-0804">Transcription</keyword>
<keyword evidence="2" id="KW-0805">Transcription regulation</keyword>
<accession>A0A5P2DCV2</accession>
<dbReference type="SUPFAM" id="SSF88946">
    <property type="entry name" value="Sigma2 domain of RNA polymerase sigma factors"/>
    <property type="match status" value="1"/>
</dbReference>
<dbReference type="SUPFAM" id="SSF88659">
    <property type="entry name" value="Sigma3 and sigma4 domains of RNA polymerase sigma factors"/>
    <property type="match status" value="1"/>
</dbReference>
<dbReference type="Gene3D" id="1.10.1740.10">
    <property type="match status" value="1"/>
</dbReference>
<dbReference type="Proteomes" id="UP000325211">
    <property type="component" value="Chromosome"/>
</dbReference>
<evidence type="ECO:0000256" key="2">
    <source>
        <dbReference type="ARBA" id="ARBA00023015"/>
    </source>
</evidence>
<dbReference type="NCBIfam" id="TIGR02937">
    <property type="entry name" value="sigma70-ECF"/>
    <property type="match status" value="1"/>
</dbReference>
<dbReference type="GO" id="GO:0016987">
    <property type="term" value="F:sigma factor activity"/>
    <property type="evidence" value="ECO:0007669"/>
    <property type="project" value="UniProtKB-KW"/>
</dbReference>
<gene>
    <name evidence="7" type="ORF">DEJ50_13885</name>
</gene>
<dbReference type="Gene3D" id="1.10.10.10">
    <property type="entry name" value="Winged helix-like DNA-binding domain superfamily/Winged helix DNA-binding domain"/>
    <property type="match status" value="1"/>
</dbReference>
<sequence length="149" mass="16984">MLRTALLLAADRDTAQDLTQTALLKVYLAWSRRRGWEDPVAYARRVLVNVHGSWWRRRWRGELPHGVLPDRAGPDPQRGWGQRVDLSRAMATLPRDQRTVLVLRFYEDLSIAETAELIGCSIGTVKSRTARGLAHLRDSLNRKGEETIS</sequence>
<dbReference type="AlphaFoldDB" id="A0A5P2DCV2"/>
<reference evidence="7 8" key="1">
    <citation type="submission" date="2018-05" db="EMBL/GenBank/DDBJ databases">
        <title>Streptomyces venezuelae.</title>
        <authorList>
            <person name="Kim W."/>
            <person name="Lee N."/>
            <person name="Cho B.-K."/>
        </authorList>
    </citation>
    <scope>NUCLEOTIDE SEQUENCE [LARGE SCALE GENOMIC DNA]</scope>
    <source>
        <strain evidence="7 8">ATCC 21782</strain>
    </source>
</reference>
<dbReference type="InterPro" id="IPR013249">
    <property type="entry name" value="RNA_pol_sigma70_r4_t2"/>
</dbReference>
<keyword evidence="4" id="KW-0238">DNA-binding</keyword>
<dbReference type="PANTHER" id="PTHR43133">
    <property type="entry name" value="RNA POLYMERASE ECF-TYPE SIGMA FACTO"/>
    <property type="match status" value="1"/>
</dbReference>
<evidence type="ECO:0000313" key="7">
    <source>
        <dbReference type="EMBL" id="QES52400.1"/>
    </source>
</evidence>
<feature type="domain" description="RNA polymerase sigma factor 70 region 4 type 2" evidence="6">
    <location>
        <begin position="85"/>
        <end position="136"/>
    </location>
</feature>
<organism evidence="7 8">
    <name type="scientific">Streptomyces venezuelae</name>
    <dbReference type="NCBI Taxonomy" id="54571"/>
    <lineage>
        <taxon>Bacteria</taxon>
        <taxon>Bacillati</taxon>
        <taxon>Actinomycetota</taxon>
        <taxon>Actinomycetes</taxon>
        <taxon>Kitasatosporales</taxon>
        <taxon>Streptomycetaceae</taxon>
        <taxon>Streptomyces</taxon>
    </lineage>
</organism>
<dbReference type="CDD" id="cd06171">
    <property type="entry name" value="Sigma70_r4"/>
    <property type="match status" value="1"/>
</dbReference>
<evidence type="ECO:0000256" key="4">
    <source>
        <dbReference type="ARBA" id="ARBA00023125"/>
    </source>
</evidence>
<evidence type="ECO:0000259" key="6">
    <source>
        <dbReference type="Pfam" id="PF08281"/>
    </source>
</evidence>
<dbReference type="InterPro" id="IPR039425">
    <property type="entry name" value="RNA_pol_sigma-70-like"/>
</dbReference>
<protein>
    <submittedName>
        <fullName evidence="7">SigE family RNA polymerase sigma factor</fullName>
    </submittedName>
</protein>
<evidence type="ECO:0000313" key="8">
    <source>
        <dbReference type="Proteomes" id="UP000325211"/>
    </source>
</evidence>
<dbReference type="EMBL" id="CP029190">
    <property type="protein sequence ID" value="QES52400.1"/>
    <property type="molecule type" value="Genomic_DNA"/>
</dbReference>
<keyword evidence="3" id="KW-0731">Sigma factor</keyword>
<dbReference type="InterPro" id="IPR014284">
    <property type="entry name" value="RNA_pol_sigma-70_dom"/>
</dbReference>
<proteinExistence type="inferred from homology"/>
<dbReference type="PANTHER" id="PTHR43133:SF50">
    <property type="entry name" value="ECF RNA POLYMERASE SIGMA FACTOR SIGM"/>
    <property type="match status" value="1"/>
</dbReference>
<dbReference type="GO" id="GO:0003677">
    <property type="term" value="F:DNA binding"/>
    <property type="evidence" value="ECO:0007669"/>
    <property type="project" value="UniProtKB-KW"/>
</dbReference>
<evidence type="ECO:0000256" key="3">
    <source>
        <dbReference type="ARBA" id="ARBA00023082"/>
    </source>
</evidence>
<comment type="similarity">
    <text evidence="1">Belongs to the sigma-70 factor family. ECF subfamily.</text>
</comment>
<dbReference type="InterPro" id="IPR014325">
    <property type="entry name" value="RNA_pol_sigma-E_actinobac"/>
</dbReference>
<dbReference type="InterPro" id="IPR013325">
    <property type="entry name" value="RNA_pol_sigma_r2"/>
</dbReference>
<dbReference type="OrthoDB" id="3686693at2"/>
<dbReference type="InterPro" id="IPR013324">
    <property type="entry name" value="RNA_pol_sigma_r3/r4-like"/>
</dbReference>